<keyword evidence="2" id="KW-0238">DNA-binding</keyword>
<dbReference type="EMBL" id="JAUSVF010000002">
    <property type="protein sequence ID" value="MDQ0322451.1"/>
    <property type="molecule type" value="Genomic_DNA"/>
</dbReference>
<name>A0ABU0BW13_9HYPH</name>
<gene>
    <name evidence="5" type="ORF">QO002_004657</name>
</gene>
<accession>A0ABU0BW13</accession>
<protein>
    <submittedName>
        <fullName evidence="5">LuxR family transcriptional activator of conjugal transfer of Ti plasmids</fullName>
    </submittedName>
</protein>
<dbReference type="InterPro" id="IPR036388">
    <property type="entry name" value="WH-like_DNA-bd_sf"/>
</dbReference>
<comment type="caution">
    <text evidence="5">The sequence shown here is derived from an EMBL/GenBank/DDBJ whole genome shotgun (WGS) entry which is preliminary data.</text>
</comment>
<keyword evidence="3" id="KW-0804">Transcription</keyword>
<evidence type="ECO:0000259" key="4">
    <source>
        <dbReference type="PROSITE" id="PS50043"/>
    </source>
</evidence>
<sequence length="234" mass="26071">MKDWLDKLTNLAAAQGDENVLKQALADFADQAGFGGYAYLYIRPSHTIAASNYHPEWRSTYFQRNYEKVDPVVKRSMSFNKAFTWSADDERPRLDKEGRAFYAHAADFGIRSGLTISIRTANGSTSMFTLASEKTVIELGRDIDAVSAVAAVGQLHARMSFLPLTASEQHPGWLDPKEAAYLRWIAVGKTMEETACVEGVKYNSVKSKLEEMRKRLSARTMPQLVALAIRAGLI</sequence>
<dbReference type="SMART" id="SM00421">
    <property type="entry name" value="HTH_LUXR"/>
    <property type="match status" value="1"/>
</dbReference>
<dbReference type="CDD" id="cd06170">
    <property type="entry name" value="LuxR_C_like"/>
    <property type="match status" value="1"/>
</dbReference>
<dbReference type="InterPro" id="IPR000792">
    <property type="entry name" value="Tscrpt_reg_LuxR_C"/>
</dbReference>
<dbReference type="SUPFAM" id="SSF75516">
    <property type="entry name" value="Pheromone-binding domain of LuxR-like quorum-sensing transcription factors"/>
    <property type="match status" value="1"/>
</dbReference>
<evidence type="ECO:0000256" key="1">
    <source>
        <dbReference type="ARBA" id="ARBA00023015"/>
    </source>
</evidence>
<proteinExistence type="predicted"/>
<dbReference type="PROSITE" id="PS50043">
    <property type="entry name" value="HTH_LUXR_2"/>
    <property type="match status" value="1"/>
</dbReference>
<evidence type="ECO:0000256" key="2">
    <source>
        <dbReference type="ARBA" id="ARBA00023125"/>
    </source>
</evidence>
<keyword evidence="6" id="KW-1185">Reference proteome</keyword>
<reference evidence="5 6" key="1">
    <citation type="submission" date="2023-07" db="EMBL/GenBank/DDBJ databases">
        <title>Genomic Encyclopedia of Type Strains, Phase IV (KMG-IV): sequencing the most valuable type-strain genomes for metagenomic binning, comparative biology and taxonomic classification.</title>
        <authorList>
            <person name="Goeker M."/>
        </authorList>
    </citation>
    <scope>NUCLEOTIDE SEQUENCE [LARGE SCALE GENOMIC DNA]</scope>
    <source>
        <strain evidence="5 6">DSM 1112</strain>
    </source>
</reference>
<dbReference type="Gene3D" id="1.10.10.10">
    <property type="entry name" value="Winged helix-like DNA-binding domain superfamily/Winged helix DNA-binding domain"/>
    <property type="match status" value="1"/>
</dbReference>
<dbReference type="InterPro" id="IPR005143">
    <property type="entry name" value="TF_LuxR_autoind-bd_dom"/>
</dbReference>
<feature type="domain" description="HTH luxR-type" evidence="4">
    <location>
        <begin position="167"/>
        <end position="232"/>
    </location>
</feature>
<dbReference type="Pfam" id="PF03472">
    <property type="entry name" value="Autoind_bind"/>
    <property type="match status" value="1"/>
</dbReference>
<evidence type="ECO:0000313" key="5">
    <source>
        <dbReference type="EMBL" id="MDQ0322451.1"/>
    </source>
</evidence>
<dbReference type="NCBIfam" id="NF010444">
    <property type="entry name" value="PRK13870.1"/>
    <property type="match status" value="1"/>
</dbReference>
<dbReference type="InterPro" id="IPR036693">
    <property type="entry name" value="TF_LuxR_autoind-bd_dom_sf"/>
</dbReference>
<evidence type="ECO:0000256" key="3">
    <source>
        <dbReference type="ARBA" id="ARBA00023163"/>
    </source>
</evidence>
<evidence type="ECO:0000313" key="6">
    <source>
        <dbReference type="Proteomes" id="UP001230207"/>
    </source>
</evidence>
<dbReference type="SUPFAM" id="SSF46894">
    <property type="entry name" value="C-terminal effector domain of the bipartite response regulators"/>
    <property type="match status" value="1"/>
</dbReference>
<keyword evidence="1" id="KW-0805">Transcription regulation</keyword>
<dbReference type="Gene3D" id="3.30.450.80">
    <property type="entry name" value="Transcription factor LuxR-like, autoinducer-binding domain"/>
    <property type="match status" value="1"/>
</dbReference>
<dbReference type="RefSeq" id="WP_307234074.1">
    <property type="nucleotide sequence ID" value="NZ_JAUSVF010000002.1"/>
</dbReference>
<organism evidence="5 6">
    <name type="scientific">Pararhizobium capsulatum DSM 1112</name>
    <dbReference type="NCBI Taxonomy" id="1121113"/>
    <lineage>
        <taxon>Bacteria</taxon>
        <taxon>Pseudomonadati</taxon>
        <taxon>Pseudomonadota</taxon>
        <taxon>Alphaproteobacteria</taxon>
        <taxon>Hyphomicrobiales</taxon>
        <taxon>Rhizobiaceae</taxon>
        <taxon>Rhizobium/Agrobacterium group</taxon>
        <taxon>Pararhizobium</taxon>
    </lineage>
</organism>
<dbReference type="Proteomes" id="UP001230207">
    <property type="component" value="Unassembled WGS sequence"/>
</dbReference>
<dbReference type="InterPro" id="IPR016032">
    <property type="entry name" value="Sig_transdc_resp-reg_C-effctor"/>
</dbReference>